<name>A0A846MY87_9PROT</name>
<protein>
    <submittedName>
        <fullName evidence="2">Uncharacterized protein</fullName>
    </submittedName>
</protein>
<accession>A0A846MY87</accession>
<proteinExistence type="predicted"/>
<feature type="chain" id="PRO_5032308781" evidence="1">
    <location>
        <begin position="22"/>
        <end position="83"/>
    </location>
</feature>
<evidence type="ECO:0000313" key="3">
    <source>
        <dbReference type="Proteomes" id="UP000570514"/>
    </source>
</evidence>
<keyword evidence="3" id="KW-1185">Reference proteome</keyword>
<reference evidence="2 3" key="1">
    <citation type="submission" date="2020-03" db="EMBL/GenBank/DDBJ databases">
        <title>Genomic Encyclopedia of Type Strains, Phase IV (KMG-IV): sequencing the most valuable type-strain genomes for metagenomic binning, comparative biology and taxonomic classification.</title>
        <authorList>
            <person name="Goeker M."/>
        </authorList>
    </citation>
    <scope>NUCLEOTIDE SEQUENCE [LARGE SCALE GENOMIC DNA]</scope>
    <source>
        <strain evidence="2 3">DSM 19867</strain>
    </source>
</reference>
<organism evidence="2 3">
    <name type="scientific">Rhizomicrobium palustre</name>
    <dbReference type="NCBI Taxonomy" id="189966"/>
    <lineage>
        <taxon>Bacteria</taxon>
        <taxon>Pseudomonadati</taxon>
        <taxon>Pseudomonadota</taxon>
        <taxon>Alphaproteobacteria</taxon>
        <taxon>Micropepsales</taxon>
        <taxon>Micropepsaceae</taxon>
        <taxon>Rhizomicrobium</taxon>
    </lineage>
</organism>
<comment type="caution">
    <text evidence="2">The sequence shown here is derived from an EMBL/GenBank/DDBJ whole genome shotgun (WGS) entry which is preliminary data.</text>
</comment>
<dbReference type="EMBL" id="JAASRM010000001">
    <property type="protein sequence ID" value="NIK87937.1"/>
    <property type="molecule type" value="Genomic_DNA"/>
</dbReference>
<feature type="signal peptide" evidence="1">
    <location>
        <begin position="1"/>
        <end position="21"/>
    </location>
</feature>
<evidence type="ECO:0000313" key="2">
    <source>
        <dbReference type="EMBL" id="NIK87937.1"/>
    </source>
</evidence>
<dbReference type="Proteomes" id="UP000570514">
    <property type="component" value="Unassembled WGS sequence"/>
</dbReference>
<keyword evidence="1" id="KW-0732">Signal</keyword>
<evidence type="ECO:0000256" key="1">
    <source>
        <dbReference type="SAM" id="SignalP"/>
    </source>
</evidence>
<sequence>MKFTLIAAAVAAILVAPAASASGLSECIQLSKKTAEALATAQQNVNTDAARQHAQAARSYCATSQYAQGVARYTKALELLAKG</sequence>
<dbReference type="RefSeq" id="WP_167081953.1">
    <property type="nucleotide sequence ID" value="NZ_BAAADC010000001.1"/>
</dbReference>
<gene>
    <name evidence="2" type="ORF">FHS83_001255</name>
</gene>
<dbReference type="AlphaFoldDB" id="A0A846MY87"/>